<evidence type="ECO:0000256" key="4">
    <source>
        <dbReference type="ARBA" id="ARBA00022917"/>
    </source>
</evidence>
<dbReference type="InterPro" id="IPR006075">
    <property type="entry name" value="Asn/Gln-tRNA_Trfase_suB/E_cat"/>
</dbReference>
<keyword evidence="7" id="KW-1185">Reference proteome</keyword>
<keyword evidence="3" id="KW-0067">ATP-binding</keyword>
<protein>
    <recommendedName>
        <fullName evidence="5">Aspartyl/Glutamyl-tRNA(Gln) amidotransferase subunit B/E catalytic domain-containing protein</fullName>
    </recommendedName>
</protein>
<keyword evidence="4" id="KW-0648">Protein biosynthesis</keyword>
<dbReference type="Proteomes" id="UP000295252">
    <property type="component" value="Chromosome V"/>
</dbReference>
<dbReference type="InterPro" id="IPR017959">
    <property type="entry name" value="Asn/Gln-tRNA_amidoTrfase_suB/E"/>
</dbReference>
<evidence type="ECO:0000313" key="6">
    <source>
        <dbReference type="EMBL" id="CDO99324.1"/>
    </source>
</evidence>
<organism evidence="6 7">
    <name type="scientific">Coffea canephora</name>
    <name type="common">Robusta coffee</name>
    <dbReference type="NCBI Taxonomy" id="49390"/>
    <lineage>
        <taxon>Eukaryota</taxon>
        <taxon>Viridiplantae</taxon>
        <taxon>Streptophyta</taxon>
        <taxon>Embryophyta</taxon>
        <taxon>Tracheophyta</taxon>
        <taxon>Spermatophyta</taxon>
        <taxon>Magnoliopsida</taxon>
        <taxon>eudicotyledons</taxon>
        <taxon>Gunneridae</taxon>
        <taxon>Pentapetalae</taxon>
        <taxon>asterids</taxon>
        <taxon>lamiids</taxon>
        <taxon>Gentianales</taxon>
        <taxon>Rubiaceae</taxon>
        <taxon>Ixoroideae</taxon>
        <taxon>Gardenieae complex</taxon>
        <taxon>Bertiereae - Coffeeae clade</taxon>
        <taxon>Coffeeae</taxon>
        <taxon>Coffea</taxon>
    </lineage>
</organism>
<evidence type="ECO:0000256" key="1">
    <source>
        <dbReference type="ARBA" id="ARBA00022598"/>
    </source>
</evidence>
<dbReference type="SUPFAM" id="SSF55931">
    <property type="entry name" value="Glutamine synthetase/guanido kinase"/>
    <property type="match status" value="1"/>
</dbReference>
<keyword evidence="1" id="KW-0436">Ligase</keyword>
<keyword evidence="2" id="KW-0547">Nucleotide-binding</keyword>
<evidence type="ECO:0000256" key="2">
    <source>
        <dbReference type="ARBA" id="ARBA00022741"/>
    </source>
</evidence>
<reference evidence="7" key="1">
    <citation type="journal article" date="2014" name="Science">
        <title>The coffee genome provides insight into the convergent evolution of caffeine biosynthesis.</title>
        <authorList>
            <person name="Denoeud F."/>
            <person name="Carretero-Paulet L."/>
            <person name="Dereeper A."/>
            <person name="Droc G."/>
            <person name="Guyot R."/>
            <person name="Pietrella M."/>
            <person name="Zheng C."/>
            <person name="Alberti A."/>
            <person name="Anthony F."/>
            <person name="Aprea G."/>
            <person name="Aury J.M."/>
            <person name="Bento P."/>
            <person name="Bernard M."/>
            <person name="Bocs S."/>
            <person name="Campa C."/>
            <person name="Cenci A."/>
            <person name="Combes M.C."/>
            <person name="Crouzillat D."/>
            <person name="Da Silva C."/>
            <person name="Daddiego L."/>
            <person name="De Bellis F."/>
            <person name="Dussert S."/>
            <person name="Garsmeur O."/>
            <person name="Gayraud T."/>
            <person name="Guignon V."/>
            <person name="Jahn K."/>
            <person name="Jamilloux V."/>
            <person name="Joet T."/>
            <person name="Labadie K."/>
            <person name="Lan T."/>
            <person name="Leclercq J."/>
            <person name="Lepelley M."/>
            <person name="Leroy T."/>
            <person name="Li L.T."/>
            <person name="Librado P."/>
            <person name="Lopez L."/>
            <person name="Munoz A."/>
            <person name="Noel B."/>
            <person name="Pallavicini A."/>
            <person name="Perrotta G."/>
            <person name="Poncet V."/>
            <person name="Pot D."/>
            <person name="Priyono X."/>
            <person name="Rigoreau M."/>
            <person name="Rouard M."/>
            <person name="Rozas J."/>
            <person name="Tranchant-Dubreuil C."/>
            <person name="VanBuren R."/>
            <person name="Zhang Q."/>
            <person name="Andrade A.C."/>
            <person name="Argout X."/>
            <person name="Bertrand B."/>
            <person name="de Kochko A."/>
            <person name="Graziosi G."/>
            <person name="Henry R.J."/>
            <person name="Jayarama X."/>
            <person name="Ming R."/>
            <person name="Nagai C."/>
            <person name="Rounsley S."/>
            <person name="Sankoff D."/>
            <person name="Giuliano G."/>
            <person name="Albert V.A."/>
            <person name="Wincker P."/>
            <person name="Lashermes P."/>
        </authorList>
    </citation>
    <scope>NUCLEOTIDE SEQUENCE [LARGE SCALE GENOMIC DNA]</scope>
    <source>
        <strain evidence="7">cv. DH200-94</strain>
    </source>
</reference>
<proteinExistence type="predicted"/>
<dbReference type="InterPro" id="IPR014746">
    <property type="entry name" value="Gln_synth/guanido_kin_cat_dom"/>
</dbReference>
<dbReference type="PANTHER" id="PTHR11659">
    <property type="entry name" value="GLUTAMYL-TRNA GLN AMIDOTRANSFERASE SUBUNIT B MITOCHONDRIAL AND PROKARYOTIC PET112-RELATED"/>
    <property type="match status" value="1"/>
</dbReference>
<dbReference type="PANTHER" id="PTHR11659:SF0">
    <property type="entry name" value="GLUTAMYL-TRNA(GLN) AMIDOTRANSFERASE SUBUNIT B, MITOCHONDRIAL"/>
    <property type="match status" value="1"/>
</dbReference>
<dbReference type="AlphaFoldDB" id="A0A068TTN8"/>
<dbReference type="OMA" id="IAIYLKW"/>
<dbReference type="GO" id="GO:0005524">
    <property type="term" value="F:ATP binding"/>
    <property type="evidence" value="ECO:0007669"/>
    <property type="project" value="UniProtKB-KW"/>
</dbReference>
<accession>A0A068TTN8</accession>
<dbReference type="GO" id="GO:0050567">
    <property type="term" value="F:glutaminyl-tRNA synthase (glutamine-hydrolyzing) activity"/>
    <property type="evidence" value="ECO:0007669"/>
    <property type="project" value="TreeGrafter"/>
</dbReference>
<gene>
    <name evidence="6" type="ORF">GSCOC_T00026438001</name>
</gene>
<evidence type="ECO:0000313" key="7">
    <source>
        <dbReference type="Proteomes" id="UP000295252"/>
    </source>
</evidence>
<dbReference type="InParanoid" id="A0A068TTN8"/>
<sequence length="82" mass="9277">MRTGIEAAEYAAELQRVVRYLGVSNGNMQEGSLRCDVNISIRPIGQQEFGTKSSSGIAIYLKWRSYQTSIGYCQMEFFPLFL</sequence>
<name>A0A068TTN8_COFCA</name>
<dbReference type="GO" id="GO:0070681">
    <property type="term" value="P:glutaminyl-tRNAGln biosynthesis via transamidation"/>
    <property type="evidence" value="ECO:0007669"/>
    <property type="project" value="TreeGrafter"/>
</dbReference>
<dbReference type="EMBL" id="HG739087">
    <property type="protein sequence ID" value="CDO99324.1"/>
    <property type="molecule type" value="Genomic_DNA"/>
</dbReference>
<evidence type="ECO:0000259" key="5">
    <source>
        <dbReference type="Pfam" id="PF02934"/>
    </source>
</evidence>
<dbReference type="Gramene" id="CDO99324">
    <property type="protein sequence ID" value="CDO99324"/>
    <property type="gene ID" value="GSCOC_T00026438001"/>
</dbReference>
<feature type="domain" description="Aspartyl/Glutamyl-tRNA(Gln) amidotransferase subunit B/E catalytic" evidence="5">
    <location>
        <begin position="1"/>
        <end position="52"/>
    </location>
</feature>
<dbReference type="PhylomeDB" id="A0A068TTN8"/>
<evidence type="ECO:0000256" key="3">
    <source>
        <dbReference type="ARBA" id="ARBA00022840"/>
    </source>
</evidence>
<dbReference type="GO" id="GO:0006412">
    <property type="term" value="P:translation"/>
    <property type="evidence" value="ECO:0007669"/>
    <property type="project" value="UniProtKB-KW"/>
</dbReference>
<dbReference type="Pfam" id="PF02934">
    <property type="entry name" value="GatB_N"/>
    <property type="match status" value="1"/>
</dbReference>
<dbReference type="STRING" id="49390.A0A068TTN8"/>